<name>A0AA86NWG3_9EUKA</name>
<gene>
    <name evidence="2" type="ORF">HINF_LOCUS14137</name>
    <name evidence="3" type="ORF">HINF_LOCUS18077</name>
</gene>
<dbReference type="EMBL" id="CAXDID020000046">
    <property type="protein sequence ID" value="CAL6002767.1"/>
    <property type="molecule type" value="Genomic_DNA"/>
</dbReference>
<evidence type="ECO:0000256" key="1">
    <source>
        <dbReference type="SAM" id="Phobius"/>
    </source>
</evidence>
<comment type="caution">
    <text evidence="2">The sequence shown here is derived from an EMBL/GenBank/DDBJ whole genome shotgun (WGS) entry which is preliminary data.</text>
</comment>
<reference evidence="3 4" key="2">
    <citation type="submission" date="2024-07" db="EMBL/GenBank/DDBJ databases">
        <authorList>
            <person name="Akdeniz Z."/>
        </authorList>
    </citation>
    <scope>NUCLEOTIDE SEQUENCE [LARGE SCALE GENOMIC DNA]</scope>
</reference>
<sequence>MLHDNLQATTFIIIIVRIILFRTYTWIFIVCQEVLQQLSAVRCSPVNITIVGLRRFSTDWNLVTLINSAKCNFSNYSFNVFRHNYTIFGKLGNITNYKPPTPWWYKRKLKKSLFTYLNQTVKQIFEVHGRNRHIGWESTD</sequence>
<protein>
    <submittedName>
        <fullName evidence="3">Hypothetical_protein</fullName>
    </submittedName>
</protein>
<organism evidence="2">
    <name type="scientific">Hexamita inflata</name>
    <dbReference type="NCBI Taxonomy" id="28002"/>
    <lineage>
        <taxon>Eukaryota</taxon>
        <taxon>Metamonada</taxon>
        <taxon>Diplomonadida</taxon>
        <taxon>Hexamitidae</taxon>
        <taxon>Hexamitinae</taxon>
        <taxon>Hexamita</taxon>
    </lineage>
</organism>
<keyword evidence="1" id="KW-1133">Transmembrane helix</keyword>
<keyword evidence="1" id="KW-0812">Transmembrane</keyword>
<evidence type="ECO:0000313" key="3">
    <source>
        <dbReference type="EMBL" id="CAL6002767.1"/>
    </source>
</evidence>
<accession>A0AA86NWG3</accession>
<keyword evidence="1" id="KW-0472">Membrane</keyword>
<reference evidence="2" key="1">
    <citation type="submission" date="2023-06" db="EMBL/GenBank/DDBJ databases">
        <authorList>
            <person name="Kurt Z."/>
        </authorList>
    </citation>
    <scope>NUCLEOTIDE SEQUENCE</scope>
</reference>
<dbReference type="Proteomes" id="UP001642409">
    <property type="component" value="Unassembled WGS sequence"/>
</dbReference>
<dbReference type="AlphaFoldDB" id="A0AA86NWG3"/>
<evidence type="ECO:0000313" key="2">
    <source>
        <dbReference type="EMBL" id="CAI9926492.1"/>
    </source>
</evidence>
<feature type="transmembrane region" description="Helical" evidence="1">
    <location>
        <begin position="6"/>
        <end position="29"/>
    </location>
</feature>
<evidence type="ECO:0000313" key="4">
    <source>
        <dbReference type="Proteomes" id="UP001642409"/>
    </source>
</evidence>
<dbReference type="EMBL" id="CATOUU010000369">
    <property type="protein sequence ID" value="CAI9926492.1"/>
    <property type="molecule type" value="Genomic_DNA"/>
</dbReference>
<proteinExistence type="predicted"/>
<keyword evidence="4" id="KW-1185">Reference proteome</keyword>